<dbReference type="GO" id="GO:0005254">
    <property type="term" value="F:chloride channel activity"/>
    <property type="evidence" value="ECO:0007669"/>
    <property type="project" value="TreeGrafter"/>
</dbReference>
<evidence type="ECO:0000256" key="6">
    <source>
        <dbReference type="RuleBase" id="RU280814"/>
    </source>
</evidence>
<feature type="domain" description="Anoctamin transmembrane" evidence="7">
    <location>
        <begin position="32"/>
        <end position="567"/>
    </location>
</feature>
<dbReference type="AlphaFoldDB" id="A0AAV2IGB5"/>
<dbReference type="GO" id="GO:0005886">
    <property type="term" value="C:plasma membrane"/>
    <property type="evidence" value="ECO:0007669"/>
    <property type="project" value="TreeGrafter"/>
</dbReference>
<dbReference type="Pfam" id="PF04547">
    <property type="entry name" value="Anoctamin"/>
    <property type="match status" value="1"/>
</dbReference>
<comment type="caution">
    <text evidence="6">Lacks conserved residue(s) required for the propagation of feature annotation.</text>
</comment>
<comment type="similarity">
    <text evidence="2 6">Belongs to the anoctamin family.</text>
</comment>
<organism evidence="8 9">
    <name type="scientific">Lymnaea stagnalis</name>
    <name type="common">Great pond snail</name>
    <name type="synonym">Helix stagnalis</name>
    <dbReference type="NCBI Taxonomy" id="6523"/>
    <lineage>
        <taxon>Eukaryota</taxon>
        <taxon>Metazoa</taxon>
        <taxon>Spiralia</taxon>
        <taxon>Lophotrochozoa</taxon>
        <taxon>Mollusca</taxon>
        <taxon>Gastropoda</taxon>
        <taxon>Heterobranchia</taxon>
        <taxon>Euthyneura</taxon>
        <taxon>Panpulmonata</taxon>
        <taxon>Hygrophila</taxon>
        <taxon>Lymnaeoidea</taxon>
        <taxon>Lymnaeidae</taxon>
        <taxon>Lymnaea</taxon>
    </lineage>
</organism>
<accession>A0AAV2IGB5</accession>
<dbReference type="Proteomes" id="UP001497497">
    <property type="component" value="Unassembled WGS sequence"/>
</dbReference>
<feature type="transmembrane region" description="Helical" evidence="6">
    <location>
        <begin position="446"/>
        <end position="470"/>
    </location>
</feature>
<evidence type="ECO:0000256" key="3">
    <source>
        <dbReference type="ARBA" id="ARBA00022692"/>
    </source>
</evidence>
<sequence length="592" mass="69163">MRPQWAPHFHRRIYFLIQNLNFHLLSLSLSRLGFYTAWLLPASIVGVLVFLYGVITFDGNIPANEVCDSGNEYKMCPVCDEDIGCEYWYLSDVCFFVRLAYLFDHPGTVFYSVYVSFWAVTFLEYWKRKNASLSHHWDCLDFEEEEERPRPDYAARAPDLKENPITGVSEPYFDPRKRFPRVLSGIAAIVIMIIILFFFQICLVLIFIIAVIMYRVLISIPLFENAQLRARASTIASMTAAVVNLIIIMTLGKVYEKLALKLTQWEMHRTQTEFEDQLTFKVFIFQFVNFYSSIIYVAFFKGKFVGYPGNYNRFFGLRSEECNNGGCLIELAQQLGVIMIGKQIINNAQEIIIPKLKGFLHRCKIHLDKKIVRSRWEDDYDLIENEGLFQEYLEMVLQFGFITIFVAAFPLAPLFALLNNWVEIRLDAHKFVCETRRPVAERAQDIGVWFTILETLAQLAVISNAFLIAFTSEFLPRLMYKYQYNWSLEGYTNFTLALSPNNTLKETCRYRDFREPDGNHTMFYWKLLAVRLAFVIVFEHVVFGICKLIDILVPDVPETLELKIKRERYLAKQALADTDTILMVRQFMMFTL</sequence>
<keyword evidence="5 6" id="KW-0472">Membrane</keyword>
<comment type="caution">
    <text evidence="8">The sequence shown here is derived from an EMBL/GenBank/DDBJ whole genome shotgun (WGS) entry which is preliminary data.</text>
</comment>
<feature type="transmembrane region" description="Helical" evidence="6">
    <location>
        <begin position="186"/>
        <end position="214"/>
    </location>
</feature>
<evidence type="ECO:0000256" key="2">
    <source>
        <dbReference type="ARBA" id="ARBA00009671"/>
    </source>
</evidence>
<feature type="transmembrane region" description="Helical" evidence="6">
    <location>
        <begin position="32"/>
        <end position="55"/>
    </location>
</feature>
<dbReference type="PANTHER" id="PTHR12308:SF87">
    <property type="entry name" value="ANOCTAMIN"/>
    <property type="match status" value="1"/>
</dbReference>
<name>A0AAV2IGB5_LYMST</name>
<dbReference type="InterPro" id="IPR049452">
    <property type="entry name" value="Anoctamin_TM"/>
</dbReference>
<feature type="transmembrane region" description="Helical" evidence="6">
    <location>
        <begin position="278"/>
        <end position="299"/>
    </location>
</feature>
<reference evidence="8 9" key="1">
    <citation type="submission" date="2024-04" db="EMBL/GenBank/DDBJ databases">
        <authorList>
            <consortium name="Genoscope - CEA"/>
            <person name="William W."/>
        </authorList>
    </citation>
    <scope>NUCLEOTIDE SEQUENCE [LARGE SCALE GENOMIC DNA]</scope>
</reference>
<feature type="transmembrane region" description="Helical" evidence="6">
    <location>
        <begin position="523"/>
        <end position="543"/>
    </location>
</feature>
<dbReference type="EMBL" id="CAXITT010000694">
    <property type="protein sequence ID" value="CAL1545274.1"/>
    <property type="molecule type" value="Genomic_DNA"/>
</dbReference>
<protein>
    <recommendedName>
        <fullName evidence="6">Anoctamin</fullName>
    </recommendedName>
</protein>
<evidence type="ECO:0000256" key="5">
    <source>
        <dbReference type="ARBA" id="ARBA00023136"/>
    </source>
</evidence>
<comment type="subcellular location">
    <subcellularLocation>
        <location evidence="1 6">Membrane</location>
        <topology evidence="1 6">Multi-pass membrane protein</topology>
    </subcellularLocation>
</comment>
<proteinExistence type="inferred from homology"/>
<evidence type="ECO:0000256" key="1">
    <source>
        <dbReference type="ARBA" id="ARBA00004141"/>
    </source>
</evidence>
<keyword evidence="3 6" id="KW-0812">Transmembrane</keyword>
<dbReference type="InterPro" id="IPR007632">
    <property type="entry name" value="Anoctamin"/>
</dbReference>
<evidence type="ECO:0000313" key="8">
    <source>
        <dbReference type="EMBL" id="CAL1545274.1"/>
    </source>
</evidence>
<gene>
    <name evidence="8" type="ORF">GSLYS_00018757001</name>
</gene>
<dbReference type="PANTHER" id="PTHR12308">
    <property type="entry name" value="ANOCTAMIN"/>
    <property type="match status" value="1"/>
</dbReference>
<evidence type="ECO:0000259" key="7">
    <source>
        <dbReference type="Pfam" id="PF04547"/>
    </source>
</evidence>
<keyword evidence="9" id="KW-1185">Reference proteome</keyword>
<evidence type="ECO:0000313" key="9">
    <source>
        <dbReference type="Proteomes" id="UP001497497"/>
    </source>
</evidence>
<feature type="transmembrane region" description="Helical" evidence="6">
    <location>
        <begin position="234"/>
        <end position="255"/>
    </location>
</feature>
<evidence type="ECO:0000256" key="4">
    <source>
        <dbReference type="ARBA" id="ARBA00022989"/>
    </source>
</evidence>
<feature type="transmembrane region" description="Helical" evidence="6">
    <location>
        <begin position="395"/>
        <end position="418"/>
    </location>
</feature>
<keyword evidence="4 6" id="KW-1133">Transmembrane helix</keyword>